<dbReference type="PIRSF" id="PIRSF009320">
    <property type="entry name" value="Nuc_binding_HP_1000"/>
    <property type="match status" value="1"/>
</dbReference>
<name>A0A9Q3V6I1_9FLAO</name>
<protein>
    <submittedName>
        <fullName evidence="2">ParA family protein</fullName>
    </submittedName>
</protein>
<sequence>MSIISIITQKGGVGKTTTAIHVGAALSKKKGVNVLLIDFDSQKNLSMGYGIEDDYPYTVKNFLDNTGEFRLKHHGSSNVYILAGDALLEEEESYNRDTLKTNLTNLLEQMPFDYVLIDCPPRPLMKKLTLGEMALCASDYVMSPIEAEQYSFAGIDNLLPAFMNIKEKHNPNLEFLGFFFNKVLTNTVNFRKYSEMIKQEEEAKDYFFKTYIRQDMNIEKAKQEGKNIFQVNSSSRAAEDYKNLVKEIKSKIKKYESESV</sequence>
<evidence type="ECO:0000313" key="2">
    <source>
        <dbReference type="EMBL" id="MCD1119162.1"/>
    </source>
</evidence>
<dbReference type="SUPFAM" id="SSF52540">
    <property type="entry name" value="P-loop containing nucleoside triphosphate hydrolases"/>
    <property type="match status" value="1"/>
</dbReference>
<evidence type="ECO:0000313" key="3">
    <source>
        <dbReference type="Proteomes" id="UP001108025"/>
    </source>
</evidence>
<dbReference type="EMBL" id="JAJNAY010000003">
    <property type="protein sequence ID" value="MCD1119162.1"/>
    <property type="molecule type" value="Genomic_DNA"/>
</dbReference>
<dbReference type="InterPro" id="IPR027417">
    <property type="entry name" value="P-loop_NTPase"/>
</dbReference>
<dbReference type="RefSeq" id="WP_230672631.1">
    <property type="nucleotide sequence ID" value="NZ_JAJNAY010000003.1"/>
</dbReference>
<dbReference type="PANTHER" id="PTHR13696:SF99">
    <property type="entry name" value="COBYRINIC ACID AC-DIAMIDE SYNTHASE"/>
    <property type="match status" value="1"/>
</dbReference>
<dbReference type="AlphaFoldDB" id="A0A9Q3V6I1"/>
<dbReference type="Proteomes" id="UP001108025">
    <property type="component" value="Unassembled WGS sequence"/>
</dbReference>
<proteinExistence type="predicted"/>
<keyword evidence="3" id="KW-1185">Reference proteome</keyword>
<evidence type="ECO:0000259" key="1">
    <source>
        <dbReference type="Pfam" id="PF13614"/>
    </source>
</evidence>
<accession>A0A9Q3V6I1</accession>
<organism evidence="2 3">
    <name type="scientific">Chryseobacterium turcicum</name>
    <dbReference type="NCBI Taxonomy" id="2898076"/>
    <lineage>
        <taxon>Bacteria</taxon>
        <taxon>Pseudomonadati</taxon>
        <taxon>Bacteroidota</taxon>
        <taxon>Flavobacteriia</taxon>
        <taxon>Flavobacteriales</taxon>
        <taxon>Weeksellaceae</taxon>
        <taxon>Chryseobacterium group</taxon>
        <taxon>Chryseobacterium</taxon>
    </lineage>
</organism>
<reference evidence="2" key="1">
    <citation type="submission" date="2021-11" db="EMBL/GenBank/DDBJ databases">
        <title>Description of novel Chryseobacterium species.</title>
        <authorList>
            <person name="Saticioglu I.B."/>
            <person name="Ay H."/>
            <person name="Altun S."/>
            <person name="Duman M."/>
        </authorList>
    </citation>
    <scope>NUCLEOTIDE SEQUENCE</scope>
    <source>
        <strain evidence="2">C-17</strain>
    </source>
</reference>
<dbReference type="CDD" id="cd02042">
    <property type="entry name" value="ParAB_family"/>
    <property type="match status" value="1"/>
</dbReference>
<dbReference type="PANTHER" id="PTHR13696">
    <property type="entry name" value="P-LOOP CONTAINING NUCLEOSIDE TRIPHOSPHATE HYDROLASE"/>
    <property type="match status" value="1"/>
</dbReference>
<dbReference type="InterPro" id="IPR025669">
    <property type="entry name" value="AAA_dom"/>
</dbReference>
<dbReference type="Pfam" id="PF13614">
    <property type="entry name" value="AAA_31"/>
    <property type="match status" value="1"/>
</dbReference>
<dbReference type="InterPro" id="IPR050678">
    <property type="entry name" value="DNA_Partitioning_ATPase"/>
</dbReference>
<feature type="domain" description="AAA" evidence="1">
    <location>
        <begin position="1"/>
        <end position="174"/>
    </location>
</feature>
<gene>
    <name evidence="2" type="ORF">LO744_20170</name>
</gene>
<comment type="caution">
    <text evidence="2">The sequence shown here is derived from an EMBL/GenBank/DDBJ whole genome shotgun (WGS) entry which is preliminary data.</text>
</comment>
<dbReference type="Gene3D" id="3.40.50.300">
    <property type="entry name" value="P-loop containing nucleotide triphosphate hydrolases"/>
    <property type="match status" value="1"/>
</dbReference>